<reference evidence="1" key="1">
    <citation type="submission" date="2021-10" db="EMBL/GenBank/DDBJ databases">
        <authorList>
            <person name="Lavering E.D."/>
            <person name="James R."/>
            <person name="Fairholm J.D."/>
            <person name="Ogilvie B.H."/>
            <person name="Thurgood T.L."/>
            <person name="Robison R.A."/>
            <person name="Grose J.H."/>
        </authorList>
    </citation>
    <scope>NUCLEOTIDE SEQUENCE</scope>
</reference>
<sequence>MQEDDYMRITVDVRVIGVTESGLSLADRDGNGYHWITKHHGHPLFFALSGEWYKVRMTVTKGWWGQNIAKNVRIIKEG</sequence>
<evidence type="ECO:0000313" key="1">
    <source>
        <dbReference type="EMBL" id="UGO50625.1"/>
    </source>
</evidence>
<gene>
    <name evidence="1" type="ORF">SOPHRITA_34</name>
</gene>
<accession>A0AAE9CDC3</accession>
<name>A0AAE9CDC3_9CAUD</name>
<protein>
    <submittedName>
        <fullName evidence="1">Uncharacterized protein</fullName>
    </submittedName>
</protein>
<evidence type="ECO:0000313" key="2">
    <source>
        <dbReference type="Proteomes" id="UP000827460"/>
    </source>
</evidence>
<keyword evidence="2" id="KW-1185">Reference proteome</keyword>
<proteinExistence type="predicted"/>
<dbReference type="EMBL" id="OK499991">
    <property type="protein sequence ID" value="UGO50625.1"/>
    <property type="molecule type" value="Genomic_DNA"/>
</dbReference>
<dbReference type="Proteomes" id="UP000827460">
    <property type="component" value="Segment"/>
</dbReference>
<organism evidence="1 2">
    <name type="scientific">Bacillus phage vB_BanS_Sophrita</name>
    <dbReference type="NCBI Taxonomy" id="2894790"/>
    <lineage>
        <taxon>Viruses</taxon>
        <taxon>Duplodnaviria</taxon>
        <taxon>Heunggongvirae</taxon>
        <taxon>Uroviricota</taxon>
        <taxon>Caudoviricetes</taxon>
        <taxon>Joanripponvirinae</taxon>
        <taxon>Sophritavirus</taxon>
        <taxon>Sophritavirus sophrita</taxon>
    </lineage>
</organism>